<comment type="caution">
    <text evidence="1">The sequence shown here is derived from an EMBL/GenBank/DDBJ whole genome shotgun (WGS) entry which is preliminary data.</text>
</comment>
<protein>
    <recommendedName>
        <fullName evidence="3">DUF1392 domain-containing protein</fullName>
    </recommendedName>
</protein>
<reference evidence="1 2" key="1">
    <citation type="submission" date="2017-06" db="EMBL/GenBank/DDBJ databases">
        <title>Genome sequencing of cyanobaciteial culture collection at National Institute for Environmental Studies (NIES).</title>
        <authorList>
            <person name="Hirose Y."/>
            <person name="Shimura Y."/>
            <person name="Fujisawa T."/>
            <person name="Nakamura Y."/>
            <person name="Kawachi M."/>
        </authorList>
    </citation>
    <scope>NUCLEOTIDE SEQUENCE [LARGE SCALE GENOMIC DNA]</scope>
    <source>
        <strain evidence="1 2">NIES-4072</strain>
    </source>
</reference>
<dbReference type="Pfam" id="PF07154">
    <property type="entry name" value="DUF1392"/>
    <property type="match status" value="1"/>
</dbReference>
<organism evidence="1 2">
    <name type="scientific">Nostoc commune NIES-4072</name>
    <dbReference type="NCBI Taxonomy" id="2005467"/>
    <lineage>
        <taxon>Bacteria</taxon>
        <taxon>Bacillati</taxon>
        <taxon>Cyanobacteriota</taxon>
        <taxon>Cyanophyceae</taxon>
        <taxon>Nostocales</taxon>
        <taxon>Nostocaceae</taxon>
        <taxon>Nostoc</taxon>
    </lineage>
</organism>
<proteinExistence type="predicted"/>
<name>A0A2R5FEG7_NOSCO</name>
<dbReference type="Proteomes" id="UP000245124">
    <property type="component" value="Unassembled WGS sequence"/>
</dbReference>
<keyword evidence="2" id="KW-1185">Reference proteome</keyword>
<dbReference type="OrthoDB" id="484512at2"/>
<evidence type="ECO:0000313" key="2">
    <source>
        <dbReference type="Proteomes" id="UP000245124"/>
    </source>
</evidence>
<dbReference type="AlphaFoldDB" id="A0A2R5FEG7"/>
<dbReference type="EMBL" id="BDUD01000001">
    <property type="protein sequence ID" value="GBG16816.1"/>
    <property type="molecule type" value="Genomic_DNA"/>
</dbReference>
<dbReference type="InterPro" id="IPR009824">
    <property type="entry name" value="DUF1392"/>
</dbReference>
<evidence type="ECO:0008006" key="3">
    <source>
        <dbReference type="Google" id="ProtNLM"/>
    </source>
</evidence>
<evidence type="ECO:0000313" key="1">
    <source>
        <dbReference type="EMBL" id="GBG16816.1"/>
    </source>
</evidence>
<sequence>MINQIVALESCWHSSVPWGKDMPPLAVQILEKVFLSNSDISGYCCGVQWERQEWIYAIVCCREILYLSQKEFSGTNLVEKAPVATPAFQLGDMVEVDFSEEPSRRTIQGIFSLKNNWLYAVEWRSPILEEMASAQSRIIWLADVDLVKVNA</sequence>
<dbReference type="RefSeq" id="WP_109007132.1">
    <property type="nucleotide sequence ID" value="NZ_BDUD01000001.1"/>
</dbReference>
<accession>A0A2R5FEG7</accession>
<gene>
    <name evidence="1" type="ORF">NIES4072_04620</name>
</gene>